<feature type="transmembrane region" description="Helical" evidence="6">
    <location>
        <begin position="258"/>
        <end position="279"/>
    </location>
</feature>
<evidence type="ECO:0000256" key="1">
    <source>
        <dbReference type="ARBA" id="ARBA00000085"/>
    </source>
</evidence>
<feature type="transmembrane region" description="Helical" evidence="6">
    <location>
        <begin position="378"/>
        <end position="400"/>
    </location>
</feature>
<dbReference type="Proteomes" id="UP001431784">
    <property type="component" value="Unassembled WGS sequence"/>
</dbReference>
<organism evidence="7 8">
    <name type="scientific">Roseinatronobacter alkalisoli</name>
    <dbReference type="NCBI Taxonomy" id="3028235"/>
    <lineage>
        <taxon>Bacteria</taxon>
        <taxon>Pseudomonadati</taxon>
        <taxon>Pseudomonadota</taxon>
        <taxon>Alphaproteobacteria</taxon>
        <taxon>Rhodobacterales</taxon>
        <taxon>Paracoccaceae</taxon>
        <taxon>Roseinatronobacter</taxon>
    </lineage>
</organism>
<dbReference type="CDD" id="cd16917">
    <property type="entry name" value="HATPase_UhpB-NarQ-NarX-like"/>
    <property type="match status" value="1"/>
</dbReference>
<keyword evidence="4" id="KW-0418">Kinase</keyword>
<dbReference type="EC" id="2.7.13.3" evidence="2"/>
<dbReference type="Gene3D" id="3.30.565.10">
    <property type="entry name" value="Histidine kinase-like ATPase, C-terminal domain"/>
    <property type="match status" value="1"/>
</dbReference>
<dbReference type="InterPro" id="IPR050482">
    <property type="entry name" value="Sensor_HK_TwoCompSys"/>
</dbReference>
<evidence type="ECO:0000313" key="8">
    <source>
        <dbReference type="Proteomes" id="UP001431784"/>
    </source>
</evidence>
<evidence type="ECO:0000256" key="3">
    <source>
        <dbReference type="ARBA" id="ARBA00022679"/>
    </source>
</evidence>
<evidence type="ECO:0000256" key="6">
    <source>
        <dbReference type="SAM" id="Phobius"/>
    </source>
</evidence>
<evidence type="ECO:0000256" key="4">
    <source>
        <dbReference type="ARBA" id="ARBA00022777"/>
    </source>
</evidence>
<evidence type="ECO:0000256" key="5">
    <source>
        <dbReference type="ARBA" id="ARBA00023012"/>
    </source>
</evidence>
<dbReference type="EMBL" id="JAQZSM010000011">
    <property type="protein sequence ID" value="MDD7972013.1"/>
    <property type="molecule type" value="Genomic_DNA"/>
</dbReference>
<evidence type="ECO:0000256" key="2">
    <source>
        <dbReference type="ARBA" id="ARBA00012438"/>
    </source>
</evidence>
<feature type="transmembrane region" description="Helical" evidence="6">
    <location>
        <begin position="347"/>
        <end position="366"/>
    </location>
</feature>
<feature type="transmembrane region" description="Helical" evidence="6">
    <location>
        <begin position="318"/>
        <end position="340"/>
    </location>
</feature>
<dbReference type="SUPFAM" id="SSF55874">
    <property type="entry name" value="ATPase domain of HSP90 chaperone/DNA topoisomerase II/histidine kinase"/>
    <property type="match status" value="1"/>
</dbReference>
<keyword evidence="6" id="KW-0472">Membrane</keyword>
<feature type="transmembrane region" description="Helical" evidence="6">
    <location>
        <begin position="227"/>
        <end position="246"/>
    </location>
</feature>
<reference evidence="7" key="1">
    <citation type="submission" date="2023-02" db="EMBL/GenBank/DDBJ databases">
        <title>Description of Roseinatronobacter alkalisoli sp. nov., an alkaliphilic bacerium isolated from soda soil.</title>
        <authorList>
            <person name="Wei W."/>
        </authorList>
    </citation>
    <scope>NUCLEOTIDE SEQUENCE</scope>
    <source>
        <strain evidence="7">HJB301</strain>
    </source>
</reference>
<dbReference type="RefSeq" id="WP_274352689.1">
    <property type="nucleotide sequence ID" value="NZ_JAQZSM010000011.1"/>
</dbReference>
<proteinExistence type="predicted"/>
<feature type="transmembrane region" description="Helical" evidence="6">
    <location>
        <begin position="291"/>
        <end position="312"/>
    </location>
</feature>
<dbReference type="InterPro" id="IPR036890">
    <property type="entry name" value="HATPase_C_sf"/>
</dbReference>
<gene>
    <name evidence="7" type="ORF">PUT78_12980</name>
</gene>
<comment type="caution">
    <text evidence="7">The sequence shown here is derived from an EMBL/GenBank/DDBJ whole genome shotgun (WGS) entry which is preliminary data.</text>
</comment>
<keyword evidence="6" id="KW-1133">Transmembrane helix</keyword>
<feature type="transmembrane region" description="Helical" evidence="6">
    <location>
        <begin position="196"/>
        <end position="215"/>
    </location>
</feature>
<keyword evidence="6" id="KW-0812">Transmembrane</keyword>
<comment type="catalytic activity">
    <reaction evidence="1">
        <text>ATP + protein L-histidine = ADP + protein N-phospho-L-histidine.</text>
        <dbReference type="EC" id="2.7.13.3"/>
    </reaction>
</comment>
<keyword evidence="5" id="KW-0902">Two-component regulatory system</keyword>
<feature type="transmembrane region" description="Helical" evidence="6">
    <location>
        <begin position="6"/>
        <end position="27"/>
    </location>
</feature>
<dbReference type="PANTHER" id="PTHR24421:SF10">
    <property type="entry name" value="NITRATE_NITRITE SENSOR PROTEIN NARQ"/>
    <property type="match status" value="1"/>
</dbReference>
<evidence type="ECO:0000313" key="7">
    <source>
        <dbReference type="EMBL" id="MDD7972013.1"/>
    </source>
</evidence>
<keyword evidence="3" id="KW-0808">Transferase</keyword>
<sequence>MTKKSTFSVATFALLSAVLMVTSVLILDHNPHRTSAPIVILDHVHTVEFVIAETAEPLASQHDFTLSQDWRMNVSLDGRAPLGLVRGYYTIPFSQVNEPMGSQAILIPRVARTMDLVLNGELIYTESEQDAMKSWEWYTPRLVDLPDGLIRQGENLLNVTVTASFHSTAGLSKLFLGPTAMVETIGNRLNFLQKSLPLFANLATFVMAIPLLLIWLQGRRFTFHRHFSSYGFLAGAMVIFAFRSLHVHAGEVPIPIEIWVPLVSSSLAWAVAFFSIFLLRQSGLVWQLPERCIIVATVAGTAVLFLFPQSYFAENRTLFFYVPLTAVGVACITFICVKTIMRPERDLILLSLALLMIVPPTINDLAWLRGALPFETVLLLPVAMPTIMFAISVTVANSYARAWVRAHEANVELNRGIEAARKELHQQYEARIIAERRETIASERAQLIEDLHDGVGNRLSMLIATFRAQKLPGVKSLRDCLDDLRIVMTARDVHTVGEALVDMCHINRSAAEALGIDILLDCTPPVRALQMPPTQMLNILRIGQEALSNAVRHSGSREIKVQGLLSKAEEFILRISDIGAACPRTVARENPIGRGLDTMRSRAARLGGTLTITQGERGWTVECVIPVAHF</sequence>
<accession>A0ABT5TA64</accession>
<dbReference type="PANTHER" id="PTHR24421">
    <property type="entry name" value="NITRATE/NITRITE SENSOR PROTEIN NARX-RELATED"/>
    <property type="match status" value="1"/>
</dbReference>
<keyword evidence="8" id="KW-1185">Reference proteome</keyword>
<protein>
    <recommendedName>
        <fullName evidence="2">histidine kinase</fullName>
        <ecNumber evidence="2">2.7.13.3</ecNumber>
    </recommendedName>
</protein>
<name>A0ABT5TA64_9RHOB</name>